<sequence>MTTPPAGRIFRRKERKNSDALAVSAPDSIAVFLRLQFERTDASSLRREGGSHTTPARGKLPAGLVPGSYPPDTLGAARKNVSPRTTSALGDVSMSLDTQGAPANARRTIAVAFGGIANTIEWNHTAWMALMAKLEAAGKPAGELTLDEVVAAIHQIHDQLGDGVYA</sequence>
<name>A0ABV7RNP5_9GAMM</name>
<gene>
    <name evidence="2" type="ORF">ACFOLC_00205</name>
</gene>
<keyword evidence="3" id="KW-1185">Reference proteome</keyword>
<evidence type="ECO:0000313" key="3">
    <source>
        <dbReference type="Proteomes" id="UP001595740"/>
    </source>
</evidence>
<dbReference type="Proteomes" id="UP001595740">
    <property type="component" value="Unassembled WGS sequence"/>
</dbReference>
<evidence type="ECO:0000313" key="2">
    <source>
        <dbReference type="EMBL" id="MFC3549431.1"/>
    </source>
</evidence>
<accession>A0ABV7RNP5</accession>
<evidence type="ECO:0000256" key="1">
    <source>
        <dbReference type="SAM" id="MobiDB-lite"/>
    </source>
</evidence>
<proteinExistence type="predicted"/>
<protein>
    <submittedName>
        <fullName evidence="2">Uncharacterized protein</fullName>
    </submittedName>
</protein>
<reference evidence="3" key="1">
    <citation type="journal article" date="2019" name="Int. J. Syst. Evol. Microbiol.">
        <title>The Global Catalogue of Microorganisms (GCM) 10K type strain sequencing project: providing services to taxonomists for standard genome sequencing and annotation.</title>
        <authorList>
            <consortium name="The Broad Institute Genomics Platform"/>
            <consortium name="The Broad Institute Genome Sequencing Center for Infectious Disease"/>
            <person name="Wu L."/>
            <person name="Ma J."/>
        </authorList>
    </citation>
    <scope>NUCLEOTIDE SEQUENCE [LARGE SCALE GENOMIC DNA]</scope>
    <source>
        <strain evidence="3">KCTC 42875</strain>
    </source>
</reference>
<organism evidence="2 3">
    <name type="scientific">Lysobacter cavernae</name>
    <dbReference type="NCBI Taxonomy" id="1685901"/>
    <lineage>
        <taxon>Bacteria</taxon>
        <taxon>Pseudomonadati</taxon>
        <taxon>Pseudomonadota</taxon>
        <taxon>Gammaproteobacteria</taxon>
        <taxon>Lysobacterales</taxon>
        <taxon>Lysobacteraceae</taxon>
        <taxon>Lysobacter</taxon>
    </lineage>
</organism>
<dbReference type="EMBL" id="JBHRXK010000001">
    <property type="protein sequence ID" value="MFC3549431.1"/>
    <property type="molecule type" value="Genomic_DNA"/>
</dbReference>
<feature type="region of interest" description="Disordered" evidence="1">
    <location>
        <begin position="42"/>
        <end position="68"/>
    </location>
</feature>
<comment type="caution">
    <text evidence="2">The sequence shown here is derived from an EMBL/GenBank/DDBJ whole genome shotgun (WGS) entry which is preliminary data.</text>
</comment>